<comment type="function">
    <text evidence="14">Produces ATP from ADP in the presence of a proton gradient across the membrane. The catalytic sites are hosted primarily by the beta subunits.</text>
</comment>
<dbReference type="EC" id="7.1.2.2" evidence="14"/>
<keyword evidence="2 14" id="KW-0813">Transport</keyword>
<keyword evidence="3 14" id="KW-1003">Cell membrane</keyword>
<accession>A0ABU3G3D3</accession>
<dbReference type="PANTHER" id="PTHR15184:SF71">
    <property type="entry name" value="ATP SYNTHASE SUBUNIT BETA, MITOCHONDRIAL"/>
    <property type="match status" value="1"/>
</dbReference>
<dbReference type="InterPro" id="IPR055190">
    <property type="entry name" value="ATP-synt_VA_C"/>
</dbReference>
<dbReference type="SUPFAM" id="SSF47917">
    <property type="entry name" value="C-terminal domain of alpha and beta subunits of F1 ATP synthase"/>
    <property type="match status" value="1"/>
</dbReference>
<reference evidence="16 17" key="1">
    <citation type="submission" date="2023-07" db="EMBL/GenBank/DDBJ databases">
        <title>Novel Shewanella species isolated from Baltic Sea sediments.</title>
        <authorList>
            <person name="Martin-Rodriguez A.J."/>
        </authorList>
    </citation>
    <scope>NUCLEOTIDE SEQUENCE [LARGE SCALE GENOMIC DNA]</scope>
    <source>
        <strain evidence="16 17">SP2S1-2</strain>
    </source>
</reference>
<dbReference type="InterPro" id="IPR004100">
    <property type="entry name" value="ATPase_F1/V1/A1_a/bsu_N"/>
</dbReference>
<gene>
    <name evidence="14 16" type="primary">atpD</name>
    <name evidence="16" type="ORF">Q4Q50_17915</name>
</gene>
<dbReference type="CDD" id="cd18115">
    <property type="entry name" value="ATP-synt_F1_beta_N"/>
    <property type="match status" value="1"/>
</dbReference>
<dbReference type="InterPro" id="IPR003593">
    <property type="entry name" value="AAA+_ATPase"/>
</dbReference>
<evidence type="ECO:0000313" key="16">
    <source>
        <dbReference type="EMBL" id="MDT3282157.1"/>
    </source>
</evidence>
<dbReference type="NCBIfam" id="TIGR01039">
    <property type="entry name" value="atpD"/>
    <property type="match status" value="1"/>
</dbReference>
<dbReference type="RefSeq" id="WP_006083845.1">
    <property type="nucleotide sequence ID" value="NZ_JAUOES010000024.1"/>
</dbReference>
<evidence type="ECO:0000313" key="17">
    <source>
        <dbReference type="Proteomes" id="UP001249505"/>
    </source>
</evidence>
<evidence type="ECO:0000256" key="11">
    <source>
        <dbReference type="ARBA" id="ARBA00023196"/>
    </source>
</evidence>
<evidence type="ECO:0000256" key="13">
    <source>
        <dbReference type="ARBA" id="ARBA00024342"/>
    </source>
</evidence>
<dbReference type="InterPro" id="IPR036121">
    <property type="entry name" value="ATPase_F1/V1/A1_a/bsu_N_sf"/>
</dbReference>
<dbReference type="PANTHER" id="PTHR15184">
    <property type="entry name" value="ATP SYNTHASE"/>
    <property type="match status" value="1"/>
</dbReference>
<dbReference type="SUPFAM" id="SSF50615">
    <property type="entry name" value="N-terminal domain of alpha and beta subunits of F1 ATP synthase"/>
    <property type="match status" value="1"/>
</dbReference>
<evidence type="ECO:0000256" key="9">
    <source>
        <dbReference type="ARBA" id="ARBA00023065"/>
    </source>
</evidence>
<keyword evidence="8 14" id="KW-1278">Translocase</keyword>
<comment type="subcellular location">
    <subcellularLocation>
        <location evidence="14">Cell membrane</location>
        <topology evidence="14">Peripheral membrane protein</topology>
    </subcellularLocation>
    <subcellularLocation>
        <location evidence="1">Membrane</location>
    </subcellularLocation>
</comment>
<evidence type="ECO:0000256" key="8">
    <source>
        <dbReference type="ARBA" id="ARBA00022967"/>
    </source>
</evidence>
<dbReference type="PROSITE" id="PS00152">
    <property type="entry name" value="ATPASE_ALPHA_BETA"/>
    <property type="match status" value="1"/>
</dbReference>
<dbReference type="Pfam" id="PF22919">
    <property type="entry name" value="ATP-synt_VA_C"/>
    <property type="match status" value="1"/>
</dbReference>
<evidence type="ECO:0000256" key="4">
    <source>
        <dbReference type="ARBA" id="ARBA00022519"/>
    </source>
</evidence>
<evidence type="ECO:0000256" key="7">
    <source>
        <dbReference type="ARBA" id="ARBA00022840"/>
    </source>
</evidence>
<sequence length="463" mass="49906">MSTGTVVQVIGAVVDVEFPQDAVPQVYDALKIVGEGPCNGLVLEVQQQLGGGVVRTIAMGSSDGLRRGLEVVNSGSPITVPVGTATLGRIMNVLGEPIDEAGPIGEEERYVIHRTAPSYEDQSSSTELLETGIKVIDLVCPFAKGGKVGLFGGAGVGKTVNMMELINNIAKAHSGLSVFAGVGERTREGNDFYYEMKDSGVLDKVAMVYGQMNEPPGNRLRVALSGLTMAEKFRDEGRDVLLFVDNIYRYTLAGTEVSALLGRMPSAVGYQPTLAEEMGVLQERITSTKTGSITSVQAVYVPADDLTDPSPATTFAHLDATVVLSRQIASLGIYPAVDPLDSTSRQLDPLVVGQEHYDVANGVQTVLQRYKELKDIIAILGMDELSDEDKTTVFRARKIERFLSQPFFVAEVFTGSPGKYVSLKDTIRGFKGILNGEFDHLPEQAFYMVGSIDEVIEKANKKK</sequence>
<feature type="binding site" evidence="14">
    <location>
        <begin position="152"/>
        <end position="159"/>
    </location>
    <ligand>
        <name>ATP</name>
        <dbReference type="ChEBI" id="CHEBI:30616"/>
    </ligand>
</feature>
<keyword evidence="5 14" id="KW-0547">Nucleotide-binding</keyword>
<dbReference type="InterPro" id="IPR005722">
    <property type="entry name" value="ATP_synth_F1_bsu"/>
</dbReference>
<dbReference type="HAMAP" id="MF_01347">
    <property type="entry name" value="ATP_synth_beta_bact"/>
    <property type="match status" value="1"/>
</dbReference>
<dbReference type="CDD" id="cd18110">
    <property type="entry name" value="ATP-synt_F1_beta_C"/>
    <property type="match status" value="1"/>
</dbReference>
<dbReference type="Gene3D" id="2.40.10.170">
    <property type="match status" value="1"/>
</dbReference>
<dbReference type="SMART" id="SM00382">
    <property type="entry name" value="AAA"/>
    <property type="match status" value="1"/>
</dbReference>
<comment type="catalytic activity">
    <reaction evidence="14">
        <text>ATP + H2O + 4 H(+)(in) = ADP + phosphate + 5 H(+)(out)</text>
        <dbReference type="Rhea" id="RHEA:57720"/>
        <dbReference type="ChEBI" id="CHEBI:15377"/>
        <dbReference type="ChEBI" id="CHEBI:15378"/>
        <dbReference type="ChEBI" id="CHEBI:30616"/>
        <dbReference type="ChEBI" id="CHEBI:43474"/>
        <dbReference type="ChEBI" id="CHEBI:456216"/>
        <dbReference type="EC" id="7.1.2.2"/>
    </reaction>
</comment>
<dbReference type="GeneID" id="11775069"/>
<feature type="domain" description="AAA+ ATPase" evidence="15">
    <location>
        <begin position="144"/>
        <end position="329"/>
    </location>
</feature>
<keyword evidence="4" id="KW-0997">Cell inner membrane</keyword>
<dbReference type="Pfam" id="PF00006">
    <property type="entry name" value="ATP-synt_ab"/>
    <property type="match status" value="1"/>
</dbReference>
<dbReference type="Pfam" id="PF02874">
    <property type="entry name" value="ATP-synt_ab_N"/>
    <property type="match status" value="1"/>
</dbReference>
<evidence type="ECO:0000259" key="15">
    <source>
        <dbReference type="SMART" id="SM00382"/>
    </source>
</evidence>
<evidence type="ECO:0000256" key="6">
    <source>
        <dbReference type="ARBA" id="ARBA00022781"/>
    </source>
</evidence>
<dbReference type="CDD" id="cd01133">
    <property type="entry name" value="F1-ATPase_beta_CD"/>
    <property type="match status" value="1"/>
</dbReference>
<keyword evidence="17" id="KW-1185">Reference proteome</keyword>
<evidence type="ECO:0000256" key="5">
    <source>
        <dbReference type="ARBA" id="ARBA00022741"/>
    </source>
</evidence>
<proteinExistence type="inferred from homology"/>
<comment type="caution">
    <text evidence="16">The sequence shown here is derived from an EMBL/GenBank/DDBJ whole genome shotgun (WGS) entry which is preliminary data.</text>
</comment>
<name>A0ABU3G3D3_9GAMM</name>
<evidence type="ECO:0000256" key="10">
    <source>
        <dbReference type="ARBA" id="ARBA00023136"/>
    </source>
</evidence>
<evidence type="ECO:0000256" key="12">
    <source>
        <dbReference type="ARBA" id="ARBA00023310"/>
    </source>
</evidence>
<keyword evidence="12 14" id="KW-0066">ATP synthesis</keyword>
<keyword evidence="6 14" id="KW-0375">Hydrogen ion transport</keyword>
<evidence type="ECO:0000256" key="1">
    <source>
        <dbReference type="ARBA" id="ARBA00004370"/>
    </source>
</evidence>
<organism evidence="16 17">
    <name type="scientific">Shewanella scandinavica</name>
    <dbReference type="NCBI Taxonomy" id="3063538"/>
    <lineage>
        <taxon>Bacteria</taxon>
        <taxon>Pseudomonadati</taxon>
        <taxon>Pseudomonadota</taxon>
        <taxon>Gammaproteobacteria</taxon>
        <taxon>Alteromonadales</taxon>
        <taxon>Shewanellaceae</taxon>
        <taxon>Shewanella</taxon>
    </lineage>
</organism>
<comment type="similarity">
    <text evidence="13">Belongs to the ATPase alpha/beta chains family. T3SS ATPase subfamily.</text>
</comment>
<evidence type="ECO:0000256" key="3">
    <source>
        <dbReference type="ARBA" id="ARBA00022475"/>
    </source>
</evidence>
<keyword evidence="11 14" id="KW-0139">CF(1)</keyword>
<dbReference type="Proteomes" id="UP001249505">
    <property type="component" value="Unassembled WGS sequence"/>
</dbReference>
<dbReference type="InterPro" id="IPR050053">
    <property type="entry name" value="ATPase_alpha/beta_chains"/>
</dbReference>
<keyword evidence="10 14" id="KW-0472">Membrane</keyword>
<evidence type="ECO:0000256" key="2">
    <source>
        <dbReference type="ARBA" id="ARBA00022448"/>
    </source>
</evidence>
<dbReference type="InterPro" id="IPR027417">
    <property type="entry name" value="P-loop_NTPase"/>
</dbReference>
<keyword evidence="7 14" id="KW-0067">ATP-binding</keyword>
<dbReference type="Gene3D" id="3.40.50.300">
    <property type="entry name" value="P-loop containing nucleotide triphosphate hydrolases"/>
    <property type="match status" value="1"/>
</dbReference>
<dbReference type="SUPFAM" id="SSF52540">
    <property type="entry name" value="P-loop containing nucleoside triphosphate hydrolases"/>
    <property type="match status" value="1"/>
</dbReference>
<dbReference type="InterPro" id="IPR020003">
    <property type="entry name" value="ATPase_a/bsu_AS"/>
</dbReference>
<dbReference type="InterPro" id="IPR000194">
    <property type="entry name" value="ATPase_F1/V1/A1_a/bsu_nucl-bd"/>
</dbReference>
<protein>
    <recommendedName>
        <fullName evidence="14">ATP synthase subunit beta</fullName>
        <ecNumber evidence="14">7.1.2.2</ecNumber>
    </recommendedName>
    <alternativeName>
        <fullName evidence="14">ATP synthase F1 sector subunit beta</fullName>
    </alternativeName>
    <alternativeName>
        <fullName evidence="14">F-ATPase subunit beta</fullName>
    </alternativeName>
</protein>
<dbReference type="InterPro" id="IPR024034">
    <property type="entry name" value="ATPase_F1/V1_b/a_C"/>
</dbReference>
<evidence type="ECO:0000256" key="14">
    <source>
        <dbReference type="HAMAP-Rule" id="MF_01347"/>
    </source>
</evidence>
<dbReference type="EMBL" id="JAUOES010000024">
    <property type="protein sequence ID" value="MDT3282157.1"/>
    <property type="molecule type" value="Genomic_DNA"/>
</dbReference>
<dbReference type="Gene3D" id="1.10.1140.10">
    <property type="entry name" value="Bovine Mitochondrial F1-atpase, Atp Synthase Beta Chain, Chain D, domain 3"/>
    <property type="match status" value="1"/>
</dbReference>
<keyword evidence="9 14" id="KW-0406">Ion transport</keyword>